<reference evidence="1" key="1">
    <citation type="submission" date="2023-06" db="EMBL/GenBank/DDBJ databases">
        <authorList>
            <consortium name="Lawrence Berkeley National Laboratory"/>
            <person name="Ahrendt S."/>
            <person name="Sahu N."/>
            <person name="Indic B."/>
            <person name="Wong-Bajracharya J."/>
            <person name="Merenyi Z."/>
            <person name="Ke H.-M."/>
            <person name="Monk M."/>
            <person name="Kocsube S."/>
            <person name="Drula E."/>
            <person name="Lipzen A."/>
            <person name="Balint B."/>
            <person name="Henrissat B."/>
            <person name="Andreopoulos B."/>
            <person name="Martin F.M."/>
            <person name="Harder C.B."/>
            <person name="Rigling D."/>
            <person name="Ford K.L."/>
            <person name="Foster G.D."/>
            <person name="Pangilinan J."/>
            <person name="Papanicolaou A."/>
            <person name="Barry K."/>
            <person name="LaButti K."/>
            <person name="Viragh M."/>
            <person name="Koriabine M."/>
            <person name="Yan M."/>
            <person name="Riley R."/>
            <person name="Champramary S."/>
            <person name="Plett K.L."/>
            <person name="Tsai I.J."/>
            <person name="Slot J."/>
            <person name="Sipos G."/>
            <person name="Plett J."/>
            <person name="Nagy L.G."/>
            <person name="Grigoriev I.V."/>
        </authorList>
    </citation>
    <scope>NUCLEOTIDE SEQUENCE</scope>
    <source>
        <strain evidence="1">ICMP 16352</strain>
    </source>
</reference>
<evidence type="ECO:0000313" key="2">
    <source>
        <dbReference type="Proteomes" id="UP001175227"/>
    </source>
</evidence>
<dbReference type="EMBL" id="JAUEPR010000026">
    <property type="protein sequence ID" value="KAK0474642.1"/>
    <property type="molecule type" value="Genomic_DNA"/>
</dbReference>
<dbReference type="AlphaFoldDB" id="A0AA39U012"/>
<comment type="caution">
    <text evidence="1">The sequence shown here is derived from an EMBL/GenBank/DDBJ whole genome shotgun (WGS) entry which is preliminary data.</text>
</comment>
<gene>
    <name evidence="1" type="ORF">IW261DRAFT_1341448</name>
</gene>
<protein>
    <submittedName>
        <fullName evidence="1">Uncharacterized protein</fullName>
    </submittedName>
</protein>
<feature type="non-terminal residue" evidence="1">
    <location>
        <position position="1"/>
    </location>
</feature>
<name>A0AA39U012_9AGAR</name>
<organism evidence="1 2">
    <name type="scientific">Armillaria novae-zelandiae</name>
    <dbReference type="NCBI Taxonomy" id="153914"/>
    <lineage>
        <taxon>Eukaryota</taxon>
        <taxon>Fungi</taxon>
        <taxon>Dikarya</taxon>
        <taxon>Basidiomycota</taxon>
        <taxon>Agaricomycotina</taxon>
        <taxon>Agaricomycetes</taxon>
        <taxon>Agaricomycetidae</taxon>
        <taxon>Agaricales</taxon>
        <taxon>Marasmiineae</taxon>
        <taxon>Physalacriaceae</taxon>
        <taxon>Armillaria</taxon>
    </lineage>
</organism>
<keyword evidence="2" id="KW-1185">Reference proteome</keyword>
<proteinExistence type="predicted"/>
<evidence type="ECO:0000313" key="1">
    <source>
        <dbReference type="EMBL" id="KAK0474642.1"/>
    </source>
</evidence>
<sequence length="633" mass="71704">DGAVGGLYSTFIVTSPNAGALWILPLGHNRVMFLRSDLQYGDNDPLSWPQPYVHQYCHVAIIRSPPSSSSQPHPDAPLHWLPEADSAGKCRGPVFLQEHRLMSLQNWVKIITEKAGEVTLSDGAEDLKHAYMLLLHDFLERLEHLPMSLEKVELNVWEMQRVSLYLQALLDYMLIYKPRINSISDSTVSCTADSGIIGTFTTDMQIAQDFFRAGIPVWIIRTANQLPNIRIDNVEHFRQPSFLLSLEQHCTKFQPVFRGHGATADKYYAFDRFTCSHIRFPNVFAWTDMILPLQFPTISNFTLDARPVPNKPTTSSSKLFVDRTPAHAFLPPVITVWACGLSKLVFDKTHCISSAALKPCGYALPPPANLTITENPLKIEAMFKFWLRIRLPMLARLSSPLYSPSVLDQNSWKMFLSLDYLAKANERENPTTKAAVCRAKMKEILAGCFNEIKVELGGGEGTSVSWRGKHYEVLTATDHQEKVWEISEVAFHLELIAGPNHDTSRETAVSRCFAGPILIADVGSANMGLAYPNWYDRAPYLCSLQWLMQTWMGSKPDIIAKDRTSWLWTEVEIHELEKALAEYYVNNFFLYFGRPPTLPRYLPHNPQTSFVPMWCICGQTATPNVHADISKWE</sequence>
<dbReference type="Proteomes" id="UP001175227">
    <property type="component" value="Unassembled WGS sequence"/>
</dbReference>
<accession>A0AA39U012</accession>